<protein>
    <submittedName>
        <fullName evidence="2">Uncharacterized protein</fullName>
    </submittedName>
</protein>
<accession>A0AA43QT75</accession>
<feature type="compositionally biased region" description="Pro residues" evidence="1">
    <location>
        <begin position="164"/>
        <end position="175"/>
    </location>
</feature>
<evidence type="ECO:0000313" key="2">
    <source>
        <dbReference type="EMBL" id="MDI1489920.1"/>
    </source>
</evidence>
<feature type="non-terminal residue" evidence="2">
    <location>
        <position position="411"/>
    </location>
</feature>
<sequence>MSTKSATGPSYKHLEALNVNLENEVPLEQLFPATYLPPREWRHEPAKLEGANATPTTTPPNETLSNGGPQPGHEAFYGRARELLQDNDDAFRAARQKRPRPGHTAARVVHFRKLFDNLFNMADYWDTSQDDYSKSSPHEEAAANAHTAMKTDDSESEAQIADPPSSPSSGTPPDPWSKVYEKLEITPPSDPVAEETYTGRRIDTGRNMPAKYREDTVFNFVEPLTWCFRCRIEHARQQPRLKMSGMIMPLPHNANIYRSPRDARQARRGILEGPLAGVYCRDTIMFRRPEDALGEGKQEIMDLLREVGLGLMLAQKRARDGKEEEGVREEQWWAHKPRWGGGQGGEVGVEEEETVEELATGDSGGGQPRKKSRRMNRAALWREVRPPTTMWEKGVKYLRIGKEQGAQYDDA</sequence>
<evidence type="ECO:0000256" key="1">
    <source>
        <dbReference type="SAM" id="MobiDB-lite"/>
    </source>
</evidence>
<gene>
    <name evidence="2" type="ORF">OHK93_001119</name>
</gene>
<feature type="region of interest" description="Disordered" evidence="1">
    <location>
        <begin position="336"/>
        <end position="381"/>
    </location>
</feature>
<keyword evidence="3" id="KW-1185">Reference proteome</keyword>
<feature type="region of interest" description="Disordered" evidence="1">
    <location>
        <begin position="129"/>
        <end position="178"/>
    </location>
</feature>
<name>A0AA43QT75_9LECA</name>
<reference evidence="2" key="1">
    <citation type="journal article" date="2023" name="Genome Biol. Evol.">
        <title>First Whole Genome Sequence and Flow Cytometry Genome Size Data for the Lichen-Forming Fungus Ramalina farinacea (Ascomycota).</title>
        <authorList>
            <person name="Llewellyn T."/>
            <person name="Mian S."/>
            <person name="Hill R."/>
            <person name="Leitch I.J."/>
            <person name="Gaya E."/>
        </authorList>
    </citation>
    <scope>NUCLEOTIDE SEQUENCE</scope>
    <source>
        <strain evidence="2">LIQ254RAFAR</strain>
    </source>
</reference>
<dbReference type="Proteomes" id="UP001161017">
    <property type="component" value="Unassembled WGS sequence"/>
</dbReference>
<proteinExistence type="predicted"/>
<dbReference type="AlphaFoldDB" id="A0AA43QT75"/>
<feature type="compositionally biased region" description="Basic and acidic residues" evidence="1">
    <location>
        <begin position="131"/>
        <end position="141"/>
    </location>
</feature>
<feature type="region of interest" description="Disordered" evidence="1">
    <location>
        <begin position="50"/>
        <end position="75"/>
    </location>
</feature>
<organism evidence="2 3">
    <name type="scientific">Ramalina farinacea</name>
    <dbReference type="NCBI Taxonomy" id="258253"/>
    <lineage>
        <taxon>Eukaryota</taxon>
        <taxon>Fungi</taxon>
        <taxon>Dikarya</taxon>
        <taxon>Ascomycota</taxon>
        <taxon>Pezizomycotina</taxon>
        <taxon>Lecanoromycetes</taxon>
        <taxon>OSLEUM clade</taxon>
        <taxon>Lecanoromycetidae</taxon>
        <taxon>Lecanorales</taxon>
        <taxon>Lecanorineae</taxon>
        <taxon>Ramalinaceae</taxon>
        <taxon>Ramalina</taxon>
    </lineage>
</organism>
<dbReference type="EMBL" id="JAPUFD010000010">
    <property type="protein sequence ID" value="MDI1489920.1"/>
    <property type="molecule type" value="Genomic_DNA"/>
</dbReference>
<comment type="caution">
    <text evidence="2">The sequence shown here is derived from an EMBL/GenBank/DDBJ whole genome shotgun (WGS) entry which is preliminary data.</text>
</comment>
<evidence type="ECO:0000313" key="3">
    <source>
        <dbReference type="Proteomes" id="UP001161017"/>
    </source>
</evidence>